<dbReference type="RefSeq" id="WP_048365736.1">
    <property type="nucleotide sequence ID" value="NZ_JYLF01000009.1"/>
</dbReference>
<reference evidence="1 2" key="1">
    <citation type="submission" date="2015-02" db="EMBL/GenBank/DDBJ databases">
        <title>Pseudomonas helleri sp. nov. and Pseudomonas weihenstephanensis sp. nov., isolated from raw cows milk.</title>
        <authorList>
            <person name="von Neubeck M."/>
            <person name="Huptas C."/>
            <person name="Wenning M."/>
            <person name="Scherer S."/>
        </authorList>
    </citation>
    <scope>NUCLEOTIDE SEQUENCE [LARGE SCALE GENOMIC DNA]</scope>
    <source>
        <strain evidence="1 2">DSM 29166</strain>
    </source>
</reference>
<proteinExistence type="predicted"/>
<evidence type="ECO:0000313" key="1">
    <source>
        <dbReference type="EMBL" id="KMN12218.1"/>
    </source>
</evidence>
<dbReference type="PATRIC" id="fig|1608994.3.peg.4373"/>
<accession>A0A0J6IIQ8</accession>
<sequence>MSVGLVARNKGGQVILDMTANISQVTGSVSTGGGNGAITIPAPPAGKSPFFIVVSMAGAYREKGKRPGVTLSGTTLSWVYSFNTNGWGYFAANCQIYYGYY</sequence>
<comment type="caution">
    <text evidence="1">The sequence shown here is derived from an EMBL/GenBank/DDBJ whole genome shotgun (WGS) entry which is preliminary data.</text>
</comment>
<dbReference type="AlphaFoldDB" id="A0A0J6IIQ8"/>
<dbReference type="Proteomes" id="UP000036325">
    <property type="component" value="Unassembled WGS sequence"/>
</dbReference>
<name>A0A0J6IIQ8_9PSED</name>
<dbReference type="STRING" id="1608994.TU86_18305"/>
<gene>
    <name evidence="1" type="ORF">TU86_18305</name>
</gene>
<evidence type="ECO:0000313" key="2">
    <source>
        <dbReference type="Proteomes" id="UP000036325"/>
    </source>
</evidence>
<dbReference type="EMBL" id="JYLF01000009">
    <property type="protein sequence ID" value="KMN12218.1"/>
    <property type="molecule type" value="Genomic_DNA"/>
</dbReference>
<organism evidence="1 2">
    <name type="scientific">Pseudomonas weihenstephanensis</name>
    <dbReference type="NCBI Taxonomy" id="1608994"/>
    <lineage>
        <taxon>Bacteria</taxon>
        <taxon>Pseudomonadati</taxon>
        <taxon>Pseudomonadota</taxon>
        <taxon>Gammaproteobacteria</taxon>
        <taxon>Pseudomonadales</taxon>
        <taxon>Pseudomonadaceae</taxon>
        <taxon>Pseudomonas</taxon>
    </lineage>
</organism>
<protein>
    <submittedName>
        <fullName evidence="1">Prophage PssSM-02</fullName>
    </submittedName>
</protein>
<dbReference type="OrthoDB" id="6925912at2"/>